<reference evidence="3" key="1">
    <citation type="journal article" date="2021" name="PeerJ">
        <title>Extensive microbial diversity within the chicken gut microbiome revealed by metagenomics and culture.</title>
        <authorList>
            <person name="Gilroy R."/>
            <person name="Ravi A."/>
            <person name="Getino M."/>
            <person name="Pursley I."/>
            <person name="Horton D.L."/>
            <person name="Alikhan N.F."/>
            <person name="Baker D."/>
            <person name="Gharbi K."/>
            <person name="Hall N."/>
            <person name="Watson M."/>
            <person name="Adriaenssens E.M."/>
            <person name="Foster-Nyarko E."/>
            <person name="Jarju S."/>
            <person name="Secka A."/>
            <person name="Antonio M."/>
            <person name="Oren A."/>
            <person name="Chaudhuri R.R."/>
            <person name="La Ragione R."/>
            <person name="Hildebrand F."/>
            <person name="Pallen M.J."/>
        </authorList>
    </citation>
    <scope>NUCLEOTIDE SEQUENCE</scope>
    <source>
        <strain evidence="3">2239</strain>
    </source>
</reference>
<sequence>MKTIKVGMVGCGNFGNFHLTNLLSIPGVEVVAFATGNREKLLATGKRVPSARLYPDHKEMLEQEPELDAIVVSITPYRHGDLEVMAAKRGVALYIEKPICVTMEEAERNLAAIEQAGIITSVGYQGRYNGEIDKVKKILENHTAGLVVGKWIYSVPDLPWWRTRAKSGGQLVEQCTHVFDLFRYLFGEPASIYTVGCKGLNPPQPEADTEDCSYSTVAFKNGQMAAILAGCYLDTTKAVGDIGFDIYLEDSKIEYGFFTGVKYIDQSGTREVPFEPVYHKLAMEAFVSAVRDHDQSQIKSSYADAVKTLAFTLAANRSLETGTLVQL</sequence>
<feature type="domain" description="Gfo/Idh/MocA-like oxidoreductase N-terminal" evidence="1">
    <location>
        <begin position="4"/>
        <end position="124"/>
    </location>
</feature>
<accession>A0A9D2AEA1</accession>
<dbReference type="SUPFAM" id="SSF55347">
    <property type="entry name" value="Glyceraldehyde-3-phosphate dehydrogenase-like, C-terminal domain"/>
    <property type="match status" value="1"/>
</dbReference>
<protein>
    <submittedName>
        <fullName evidence="3">Gfo/Idh/MocA family oxidoreductase</fullName>
    </submittedName>
</protein>
<dbReference type="InterPro" id="IPR055170">
    <property type="entry name" value="GFO_IDH_MocA-like_dom"/>
</dbReference>
<dbReference type="AlphaFoldDB" id="A0A9D2AEA1"/>
<dbReference type="Gene3D" id="3.30.360.10">
    <property type="entry name" value="Dihydrodipicolinate Reductase, domain 2"/>
    <property type="match status" value="1"/>
</dbReference>
<comment type="caution">
    <text evidence="3">The sequence shown here is derived from an EMBL/GenBank/DDBJ whole genome shotgun (WGS) entry which is preliminary data.</text>
</comment>
<dbReference type="Proteomes" id="UP000824193">
    <property type="component" value="Unassembled WGS sequence"/>
</dbReference>
<dbReference type="Pfam" id="PF01408">
    <property type="entry name" value="GFO_IDH_MocA"/>
    <property type="match status" value="1"/>
</dbReference>
<name>A0A9D2AEA1_9FIRM</name>
<reference evidence="3" key="2">
    <citation type="submission" date="2021-04" db="EMBL/GenBank/DDBJ databases">
        <authorList>
            <person name="Gilroy R."/>
        </authorList>
    </citation>
    <scope>NUCLEOTIDE SEQUENCE</scope>
    <source>
        <strain evidence="3">2239</strain>
    </source>
</reference>
<dbReference type="Gene3D" id="3.40.50.720">
    <property type="entry name" value="NAD(P)-binding Rossmann-like Domain"/>
    <property type="match status" value="1"/>
</dbReference>
<dbReference type="InterPro" id="IPR052515">
    <property type="entry name" value="Gfo/Idh/MocA_Oxidoreductase"/>
</dbReference>
<dbReference type="InterPro" id="IPR036291">
    <property type="entry name" value="NAD(P)-bd_dom_sf"/>
</dbReference>
<dbReference type="SUPFAM" id="SSF51735">
    <property type="entry name" value="NAD(P)-binding Rossmann-fold domains"/>
    <property type="match status" value="1"/>
</dbReference>
<feature type="domain" description="GFO/IDH/MocA-like oxidoreductase" evidence="2">
    <location>
        <begin position="155"/>
        <end position="249"/>
    </location>
</feature>
<organism evidence="3 4">
    <name type="scientific">Candidatus Allofournierella pullicola</name>
    <dbReference type="NCBI Taxonomy" id="2838596"/>
    <lineage>
        <taxon>Bacteria</taxon>
        <taxon>Bacillati</taxon>
        <taxon>Bacillota</taxon>
        <taxon>Clostridia</taxon>
        <taxon>Eubacteriales</taxon>
        <taxon>Oscillospiraceae</taxon>
        <taxon>Allofournierella</taxon>
    </lineage>
</organism>
<gene>
    <name evidence="3" type="ORF">H9865_06300</name>
</gene>
<evidence type="ECO:0000313" key="3">
    <source>
        <dbReference type="EMBL" id="HIX05695.1"/>
    </source>
</evidence>
<evidence type="ECO:0000259" key="2">
    <source>
        <dbReference type="Pfam" id="PF22725"/>
    </source>
</evidence>
<evidence type="ECO:0000313" key="4">
    <source>
        <dbReference type="Proteomes" id="UP000824193"/>
    </source>
</evidence>
<dbReference type="PANTHER" id="PTHR43249:SF1">
    <property type="entry name" value="D-GLUCOSIDE 3-DEHYDROGENASE"/>
    <property type="match status" value="1"/>
</dbReference>
<evidence type="ECO:0000259" key="1">
    <source>
        <dbReference type="Pfam" id="PF01408"/>
    </source>
</evidence>
<dbReference type="Pfam" id="PF22725">
    <property type="entry name" value="GFO_IDH_MocA_C3"/>
    <property type="match status" value="1"/>
</dbReference>
<dbReference type="PANTHER" id="PTHR43249">
    <property type="entry name" value="UDP-N-ACETYL-2-AMINO-2-DEOXY-D-GLUCURONATE OXIDASE"/>
    <property type="match status" value="1"/>
</dbReference>
<dbReference type="EMBL" id="DXFW01000019">
    <property type="protein sequence ID" value="HIX05695.1"/>
    <property type="molecule type" value="Genomic_DNA"/>
</dbReference>
<dbReference type="InterPro" id="IPR000683">
    <property type="entry name" value="Gfo/Idh/MocA-like_OxRdtase_N"/>
</dbReference>
<proteinExistence type="predicted"/>
<dbReference type="GO" id="GO:0000166">
    <property type="term" value="F:nucleotide binding"/>
    <property type="evidence" value="ECO:0007669"/>
    <property type="project" value="InterPro"/>
</dbReference>